<dbReference type="CDD" id="cd04301">
    <property type="entry name" value="NAT_SF"/>
    <property type="match status" value="1"/>
</dbReference>
<dbReference type="PROSITE" id="PS51186">
    <property type="entry name" value="GNAT"/>
    <property type="match status" value="1"/>
</dbReference>
<dbReference type="EMBL" id="JPMD01000003">
    <property type="protein sequence ID" value="KEZ88339.1"/>
    <property type="molecule type" value="Genomic_DNA"/>
</dbReference>
<feature type="domain" description="N-acetyltransferase" evidence="1">
    <location>
        <begin position="22"/>
        <end position="188"/>
    </location>
</feature>
<dbReference type="GO" id="GO:0016747">
    <property type="term" value="F:acyltransferase activity, transferring groups other than amino-acyl groups"/>
    <property type="evidence" value="ECO:0007669"/>
    <property type="project" value="InterPro"/>
</dbReference>
<sequence>MEEESFVREIVYDNYYWQNNLVRLRAWSEDDWEWDYYTNFDTSAARLADYEVDLPPTPLNSKKYSERIANLCTNNCRITFAIETLDGIHVGRINILLDDDKNGTFGIGLKIDREHRGKGYGTSAMKLLLKYGFMERRLNKYSVSVLEGNEGSIKMHKKLGCEQEGVLKQNIYTNGRYYDEIYFGLTKEMYLNIWK</sequence>
<name>A0A084JHA5_9CLOT</name>
<dbReference type="AlphaFoldDB" id="A0A084JHA5"/>
<protein>
    <submittedName>
        <fullName evidence="2">Acetyltransferase</fullName>
    </submittedName>
</protein>
<organism evidence="2 3">
    <name type="scientific">Clostridium sulfidigenes</name>
    <dbReference type="NCBI Taxonomy" id="318464"/>
    <lineage>
        <taxon>Bacteria</taxon>
        <taxon>Bacillati</taxon>
        <taxon>Bacillota</taxon>
        <taxon>Clostridia</taxon>
        <taxon>Eubacteriales</taxon>
        <taxon>Clostridiaceae</taxon>
        <taxon>Clostridium</taxon>
    </lineage>
</organism>
<dbReference type="Proteomes" id="UP000028542">
    <property type="component" value="Unassembled WGS sequence"/>
</dbReference>
<dbReference type="Gene3D" id="3.40.630.30">
    <property type="match status" value="1"/>
</dbReference>
<keyword evidence="2" id="KW-0808">Transferase</keyword>
<comment type="caution">
    <text evidence="2">The sequence shown here is derived from an EMBL/GenBank/DDBJ whole genome shotgun (WGS) entry which is preliminary data.</text>
</comment>
<evidence type="ECO:0000313" key="2">
    <source>
        <dbReference type="EMBL" id="KEZ88339.1"/>
    </source>
</evidence>
<dbReference type="PANTHER" id="PTHR43415:SF3">
    <property type="entry name" value="GNAT-FAMILY ACETYLTRANSFERASE"/>
    <property type="match status" value="1"/>
</dbReference>
<evidence type="ECO:0000259" key="1">
    <source>
        <dbReference type="PROSITE" id="PS51186"/>
    </source>
</evidence>
<evidence type="ECO:0000313" key="3">
    <source>
        <dbReference type="Proteomes" id="UP000028542"/>
    </source>
</evidence>
<dbReference type="InterPro" id="IPR016181">
    <property type="entry name" value="Acyl_CoA_acyltransferase"/>
</dbReference>
<proteinExistence type="predicted"/>
<dbReference type="InterPro" id="IPR000182">
    <property type="entry name" value="GNAT_dom"/>
</dbReference>
<gene>
    <name evidence="2" type="ORF">IO99_02715</name>
</gene>
<dbReference type="PANTHER" id="PTHR43415">
    <property type="entry name" value="SPERMIDINE N(1)-ACETYLTRANSFERASE"/>
    <property type="match status" value="1"/>
</dbReference>
<dbReference type="STRING" id="318464.IO99_02715"/>
<accession>A0A084JHA5</accession>
<reference evidence="2 3" key="1">
    <citation type="submission" date="2014-07" db="EMBL/GenBank/DDBJ databases">
        <title>Draft genome of Clostridium sulfidigenes 113A isolated from sediments associated with methane hydrate from Krishna Godavari basin.</title>
        <authorList>
            <person name="Honkalas V.S."/>
            <person name="Dabir A.P."/>
            <person name="Arora P."/>
            <person name="Dhakephalkar P.K."/>
        </authorList>
    </citation>
    <scope>NUCLEOTIDE SEQUENCE [LARGE SCALE GENOMIC DNA]</scope>
    <source>
        <strain evidence="2 3">113A</strain>
    </source>
</reference>
<dbReference type="eggNOG" id="COG1670">
    <property type="taxonomic scope" value="Bacteria"/>
</dbReference>
<keyword evidence="3" id="KW-1185">Reference proteome</keyword>
<dbReference type="Pfam" id="PF13302">
    <property type="entry name" value="Acetyltransf_3"/>
    <property type="match status" value="1"/>
</dbReference>
<dbReference type="SUPFAM" id="SSF55729">
    <property type="entry name" value="Acyl-CoA N-acyltransferases (Nat)"/>
    <property type="match status" value="1"/>
</dbReference>